<proteinExistence type="inferred from homology"/>
<dbReference type="GO" id="GO:0015833">
    <property type="term" value="P:peptide transport"/>
    <property type="evidence" value="ECO:0007669"/>
    <property type="project" value="TreeGrafter"/>
</dbReference>
<evidence type="ECO:0000256" key="1">
    <source>
        <dbReference type="ARBA" id="ARBA00004196"/>
    </source>
</evidence>
<keyword evidence="8" id="KW-1185">Reference proteome</keyword>
<dbReference type="Gene3D" id="3.40.190.10">
    <property type="entry name" value="Periplasmic binding protein-like II"/>
    <property type="match status" value="1"/>
</dbReference>
<dbReference type="GO" id="GO:1904680">
    <property type="term" value="F:peptide transmembrane transporter activity"/>
    <property type="evidence" value="ECO:0007669"/>
    <property type="project" value="TreeGrafter"/>
</dbReference>
<dbReference type="GO" id="GO:0030313">
    <property type="term" value="C:cell envelope"/>
    <property type="evidence" value="ECO:0007669"/>
    <property type="project" value="UniProtKB-SubCell"/>
</dbReference>
<reference evidence="7 8" key="1">
    <citation type="journal article" date="2018" name="Front. Microbiol.">
        <title>Description and Comparative Genomics of Macrococcus caseolyticus subsp. hominis subsp. nov., Macrococcus goetzii sp. nov., Macrococcus epidermidis sp. nov., and Macrococcus bohemicus sp. nov., Novel Macrococci From Human Clinical Material With Virulence Potential and Suspected Uptake of Foreign DNA by Natural Transformation.</title>
        <authorList>
            <person name="Maslanova I."/>
            <person name="Wertheimer Z."/>
            <person name="Sedlacek I."/>
            <person name="Svec P."/>
            <person name="Indrakova A."/>
            <person name="Kovarovic V."/>
            <person name="Schumann P."/>
            <person name="Sproer C."/>
            <person name="Kralova S."/>
            <person name="Sedo O."/>
            <person name="Kristofova L."/>
            <person name="Vrbovska V."/>
            <person name="Fuzik T."/>
            <person name="Petras P."/>
            <person name="Zdrahal Z."/>
            <person name="Ruzickova V."/>
            <person name="Doskar J."/>
            <person name="Pantucek R."/>
        </authorList>
    </citation>
    <scope>NUCLEOTIDE SEQUENCE [LARGE SCALE GENOMIC DNA]</scope>
    <source>
        <strain evidence="7 8">CCM 4927</strain>
    </source>
</reference>
<keyword evidence="3" id="KW-0813">Transport</keyword>
<dbReference type="InterPro" id="IPR025370">
    <property type="entry name" value="SgrR_HTH_N"/>
</dbReference>
<evidence type="ECO:0000259" key="6">
    <source>
        <dbReference type="Pfam" id="PF12793"/>
    </source>
</evidence>
<dbReference type="Pfam" id="PF12793">
    <property type="entry name" value="SgrR_N"/>
    <property type="match status" value="1"/>
</dbReference>
<dbReference type="Pfam" id="PF00496">
    <property type="entry name" value="SBP_bac_5"/>
    <property type="match status" value="1"/>
</dbReference>
<sequence length="527" mass="63230">MDKRLLYVEKYLSLSEPSESLADYLQLSKRQLSRLLSQWQDEGYINYSPAIGRGGKMDITFNVDVEKELFYHALKTHKDMTIQEVKSYLDLPWDEESREVIVKQLKNNFATNGNNQNSIIDFVYNIPHDIHPLTAQSMVSFQVISQIMRTLYTIDQEYNIQYDLAKYDEWVGNTLHIYLHQDDFFPDRKRLTASIVCLALNKLIFYSKYKKFFSDVISVDLIDDFQISITLQEKNEHIKYLLSEPYSSIYFEEDNEVYGTGPYYLKSRKPKELILQANPYYKRLVQIEQLYFVENKKRFSEYISSDKYDTNKTQRFYLGHRILLMNPNTTLNFDERKQTIQTLQSYLYEYFLHNDKYFKWNGEIPDKKLSMDNIHRPVRLLIDEFNVKVFKDIVNEINKERKCIELIVIKHEDYIKHHLSEHDVDIVWMTEAIHQEQPFMLNNLLLHAKFKEWYLDKEPFQLFNKKFRFDNFEALETEAISHLKNLEDNYYYSNVLINEKVFIYTSAIQHIDINQYGFIDYGSVILK</sequence>
<evidence type="ECO:0008006" key="9">
    <source>
        <dbReference type="Google" id="ProtNLM"/>
    </source>
</evidence>
<dbReference type="RefSeq" id="WP_099581572.1">
    <property type="nucleotide sequence ID" value="NZ_MJBI02000005.1"/>
</dbReference>
<evidence type="ECO:0000256" key="4">
    <source>
        <dbReference type="ARBA" id="ARBA00022729"/>
    </source>
</evidence>
<dbReference type="AlphaFoldDB" id="A0A395G7I7"/>
<evidence type="ECO:0000256" key="3">
    <source>
        <dbReference type="ARBA" id="ARBA00022448"/>
    </source>
</evidence>
<feature type="domain" description="Solute-binding protein family 5" evidence="5">
    <location>
        <begin position="163"/>
        <end position="292"/>
    </location>
</feature>
<dbReference type="PANTHER" id="PTHR30290:SF10">
    <property type="entry name" value="PERIPLASMIC OLIGOPEPTIDE-BINDING PROTEIN-RELATED"/>
    <property type="match status" value="1"/>
</dbReference>
<evidence type="ECO:0000256" key="2">
    <source>
        <dbReference type="ARBA" id="ARBA00005695"/>
    </source>
</evidence>
<evidence type="ECO:0000313" key="8">
    <source>
        <dbReference type="Proteomes" id="UP000229523"/>
    </source>
</evidence>
<comment type="similarity">
    <text evidence="2">Belongs to the bacterial solute-binding protein 5 family.</text>
</comment>
<dbReference type="SUPFAM" id="SSF53850">
    <property type="entry name" value="Periplasmic binding protein-like II"/>
    <property type="match status" value="1"/>
</dbReference>
<dbReference type="InterPro" id="IPR000914">
    <property type="entry name" value="SBP_5_dom"/>
</dbReference>
<gene>
    <name evidence="7" type="ORF">BFS35_010775</name>
</gene>
<organism evidence="7 8">
    <name type="scientific">Macrococcoides goetzii</name>
    <dbReference type="NCBI Taxonomy" id="1891097"/>
    <lineage>
        <taxon>Bacteria</taxon>
        <taxon>Bacillati</taxon>
        <taxon>Bacillota</taxon>
        <taxon>Bacilli</taxon>
        <taxon>Bacillales</taxon>
        <taxon>Staphylococcaceae</taxon>
        <taxon>Macrococcoides</taxon>
    </lineage>
</organism>
<feature type="domain" description="Transcriptional regulator SgrR N-terminal HTH" evidence="6">
    <location>
        <begin position="20"/>
        <end position="108"/>
    </location>
</feature>
<dbReference type="InterPro" id="IPR039424">
    <property type="entry name" value="SBP_5"/>
</dbReference>
<evidence type="ECO:0000259" key="5">
    <source>
        <dbReference type="Pfam" id="PF00496"/>
    </source>
</evidence>
<dbReference type="Proteomes" id="UP000229523">
    <property type="component" value="Unassembled WGS sequence"/>
</dbReference>
<comment type="caution">
    <text evidence="7">The sequence shown here is derived from an EMBL/GenBank/DDBJ whole genome shotgun (WGS) entry which is preliminary data.</text>
</comment>
<protein>
    <recommendedName>
        <fullName evidence="9">ABC transporter substrate-binding protein</fullName>
    </recommendedName>
</protein>
<accession>A0A395G7I7</accession>
<dbReference type="PANTHER" id="PTHR30290">
    <property type="entry name" value="PERIPLASMIC BINDING COMPONENT OF ABC TRANSPORTER"/>
    <property type="match status" value="1"/>
</dbReference>
<dbReference type="EMBL" id="MJBI02000005">
    <property type="protein sequence ID" value="RAI79930.1"/>
    <property type="molecule type" value="Genomic_DNA"/>
</dbReference>
<evidence type="ECO:0000313" key="7">
    <source>
        <dbReference type="EMBL" id="RAI79930.1"/>
    </source>
</evidence>
<comment type="subcellular location">
    <subcellularLocation>
        <location evidence="1">Cell envelope</location>
    </subcellularLocation>
</comment>
<name>A0A395G7I7_9STAP</name>
<keyword evidence="4" id="KW-0732">Signal</keyword>